<reference evidence="10 11" key="1">
    <citation type="submission" date="2019-06" db="EMBL/GenBank/DDBJ databases">
        <title>Genome Sequence of the Brown Rot Fungal Pathogen Monilinia laxa.</title>
        <authorList>
            <person name="De Miccolis Angelini R.M."/>
            <person name="Landi L."/>
            <person name="Abate D."/>
            <person name="Pollastro S."/>
            <person name="Romanazzi G."/>
            <person name="Faretra F."/>
        </authorList>
    </citation>
    <scope>NUCLEOTIDE SEQUENCE [LARGE SCALE GENOMIC DNA]</scope>
    <source>
        <strain evidence="10 11">Mlax316</strain>
    </source>
</reference>
<evidence type="ECO:0000256" key="2">
    <source>
        <dbReference type="ARBA" id="ARBA00022475"/>
    </source>
</evidence>
<keyword evidence="5" id="KW-0472">Membrane</keyword>
<protein>
    <recommendedName>
        <fullName evidence="9">Copper acquisition factor BIM1-like domain-containing protein</fullName>
    </recommendedName>
</protein>
<evidence type="ECO:0000256" key="3">
    <source>
        <dbReference type="ARBA" id="ARBA00022622"/>
    </source>
</evidence>
<dbReference type="GO" id="GO:0005886">
    <property type="term" value="C:plasma membrane"/>
    <property type="evidence" value="ECO:0007669"/>
    <property type="project" value="UniProtKB-SubCell"/>
</dbReference>
<evidence type="ECO:0000256" key="7">
    <source>
        <dbReference type="ARBA" id="ARBA00023288"/>
    </source>
</evidence>
<accession>A0A5N6JY84</accession>
<dbReference type="InterPro" id="IPR046530">
    <property type="entry name" value="BIM1-like_dom"/>
</dbReference>
<evidence type="ECO:0000256" key="8">
    <source>
        <dbReference type="SAM" id="MobiDB-lite"/>
    </source>
</evidence>
<evidence type="ECO:0000313" key="10">
    <source>
        <dbReference type="EMBL" id="KAB8294122.1"/>
    </source>
</evidence>
<feature type="compositionally biased region" description="Low complexity" evidence="8">
    <location>
        <begin position="97"/>
        <end position="121"/>
    </location>
</feature>
<dbReference type="AlphaFoldDB" id="A0A5N6JY84"/>
<feature type="region of interest" description="Disordered" evidence="8">
    <location>
        <begin position="75"/>
        <end position="121"/>
    </location>
</feature>
<dbReference type="EMBL" id="VIGI01000011">
    <property type="protein sequence ID" value="KAB8294122.1"/>
    <property type="molecule type" value="Genomic_DNA"/>
</dbReference>
<name>A0A5N6JY84_MONLA</name>
<dbReference type="Proteomes" id="UP000326757">
    <property type="component" value="Unassembled WGS sequence"/>
</dbReference>
<comment type="caution">
    <text evidence="10">The sequence shown here is derived from an EMBL/GenBank/DDBJ whole genome shotgun (WGS) entry which is preliminary data.</text>
</comment>
<evidence type="ECO:0000256" key="6">
    <source>
        <dbReference type="ARBA" id="ARBA00023180"/>
    </source>
</evidence>
<dbReference type="OrthoDB" id="5333578at2759"/>
<comment type="subcellular location">
    <subcellularLocation>
        <location evidence="1">Cell membrane</location>
        <topology evidence="1">Lipid-anchor</topology>
        <topology evidence="1">GPI-anchor</topology>
    </subcellularLocation>
</comment>
<evidence type="ECO:0000313" key="11">
    <source>
        <dbReference type="Proteomes" id="UP000326757"/>
    </source>
</evidence>
<sequence>MFVNLGLGTNGSSNFNISLTPSPLNVTGKGSLCLKDLDIPADLKAENGLNATIQVVTVGESGSALYNCADITFSTNTSAPDSENCPNTDAIKVEELTTATSTSSTTNMTSSPSASSSSSGEKSASTSLSAVVILLGSLGVASLLTI</sequence>
<keyword evidence="11" id="KW-1185">Reference proteome</keyword>
<dbReference type="Pfam" id="PF20238">
    <property type="entry name" value="BIM1-like_dom"/>
    <property type="match status" value="1"/>
</dbReference>
<keyword evidence="7" id="KW-0449">Lipoprotein</keyword>
<dbReference type="GO" id="GO:0098552">
    <property type="term" value="C:side of membrane"/>
    <property type="evidence" value="ECO:0007669"/>
    <property type="project" value="UniProtKB-KW"/>
</dbReference>
<feature type="domain" description="Copper acquisition factor BIM1-like" evidence="9">
    <location>
        <begin position="3"/>
        <end position="88"/>
    </location>
</feature>
<keyword evidence="2" id="KW-1003">Cell membrane</keyword>
<keyword evidence="6" id="KW-0325">Glycoprotein</keyword>
<evidence type="ECO:0000256" key="1">
    <source>
        <dbReference type="ARBA" id="ARBA00004609"/>
    </source>
</evidence>
<organism evidence="10 11">
    <name type="scientific">Monilinia laxa</name>
    <name type="common">Brown rot fungus</name>
    <name type="synonym">Sclerotinia laxa</name>
    <dbReference type="NCBI Taxonomy" id="61186"/>
    <lineage>
        <taxon>Eukaryota</taxon>
        <taxon>Fungi</taxon>
        <taxon>Dikarya</taxon>
        <taxon>Ascomycota</taxon>
        <taxon>Pezizomycotina</taxon>
        <taxon>Leotiomycetes</taxon>
        <taxon>Helotiales</taxon>
        <taxon>Sclerotiniaceae</taxon>
        <taxon>Monilinia</taxon>
    </lineage>
</organism>
<evidence type="ECO:0000256" key="5">
    <source>
        <dbReference type="ARBA" id="ARBA00023136"/>
    </source>
</evidence>
<evidence type="ECO:0000256" key="4">
    <source>
        <dbReference type="ARBA" id="ARBA00022729"/>
    </source>
</evidence>
<dbReference type="PANTHER" id="PTHR34992">
    <property type="entry name" value="HYPHAL ANASTAMOSIS-7 PROTEIN"/>
    <property type="match status" value="1"/>
</dbReference>
<feature type="compositionally biased region" description="Polar residues" evidence="8">
    <location>
        <begin position="75"/>
        <end position="87"/>
    </location>
</feature>
<evidence type="ECO:0000259" key="9">
    <source>
        <dbReference type="Pfam" id="PF20238"/>
    </source>
</evidence>
<gene>
    <name evidence="10" type="ORF">EYC80_009570</name>
</gene>
<keyword evidence="4" id="KW-0732">Signal</keyword>
<dbReference type="PANTHER" id="PTHR34992:SF2">
    <property type="entry name" value="COPPER ACQUISITION FACTOR BIM1-LIKE DOMAIN-CONTAINING PROTEIN"/>
    <property type="match status" value="1"/>
</dbReference>
<dbReference type="InterPro" id="IPR046936">
    <property type="entry name" value="BIM1-like"/>
</dbReference>
<keyword evidence="3" id="KW-0336">GPI-anchor</keyword>
<proteinExistence type="predicted"/>